<evidence type="ECO:0000259" key="1">
    <source>
        <dbReference type="Pfam" id="PF22974"/>
    </source>
</evidence>
<reference evidence="3 4" key="2">
    <citation type="journal article" date="2013" name="PLoS Genet.">
        <title>Comparative genome structure, secondary metabolite, and effector coding capacity across Cochliobolus pathogens.</title>
        <authorList>
            <person name="Condon B.J."/>
            <person name="Leng Y."/>
            <person name="Wu D."/>
            <person name="Bushley K.E."/>
            <person name="Ohm R.A."/>
            <person name="Otillar R."/>
            <person name="Martin J."/>
            <person name="Schackwitz W."/>
            <person name="Grimwood J."/>
            <person name="MohdZainudin N."/>
            <person name="Xue C."/>
            <person name="Wang R."/>
            <person name="Manning V.A."/>
            <person name="Dhillon B."/>
            <person name="Tu Z.J."/>
            <person name="Steffenson B.J."/>
            <person name="Salamov A."/>
            <person name="Sun H."/>
            <person name="Lowry S."/>
            <person name="LaButti K."/>
            <person name="Han J."/>
            <person name="Copeland A."/>
            <person name="Lindquist E."/>
            <person name="Barry K."/>
            <person name="Schmutz J."/>
            <person name="Baker S.E."/>
            <person name="Ciuffetti L.M."/>
            <person name="Grigoriev I.V."/>
            <person name="Zhong S."/>
            <person name="Turgeon B.G."/>
        </authorList>
    </citation>
    <scope>NUCLEOTIDE SEQUENCE [LARGE SCALE GENOMIC DNA]</scope>
    <source>
        <strain evidence="4">28A</strain>
    </source>
</reference>
<dbReference type="eggNOG" id="ENOG502SECN">
    <property type="taxonomic scope" value="Eukaryota"/>
</dbReference>
<dbReference type="Pfam" id="PF23865">
    <property type="entry name" value="DUF7223"/>
    <property type="match status" value="1"/>
</dbReference>
<feature type="non-terminal residue" evidence="3">
    <location>
        <position position="1"/>
    </location>
</feature>
<proteinExistence type="predicted"/>
<organism evidence="3 4">
    <name type="scientific">Exserohilum turcicum (strain 28A)</name>
    <name type="common">Northern leaf blight fungus</name>
    <name type="synonym">Setosphaeria turcica</name>
    <dbReference type="NCBI Taxonomy" id="671987"/>
    <lineage>
        <taxon>Eukaryota</taxon>
        <taxon>Fungi</taxon>
        <taxon>Dikarya</taxon>
        <taxon>Ascomycota</taxon>
        <taxon>Pezizomycotina</taxon>
        <taxon>Dothideomycetes</taxon>
        <taxon>Pleosporomycetidae</taxon>
        <taxon>Pleosporales</taxon>
        <taxon>Pleosporineae</taxon>
        <taxon>Pleosporaceae</taxon>
        <taxon>Exserohilum</taxon>
    </lineage>
</organism>
<gene>
    <name evidence="3" type="ORF">SETTUDRAFT_61645</name>
</gene>
<sequence>LHFVDASSARDARAASHHNGTGLIITSHEGCNAEGERSVYRVNDVTFAKDGEALEASVTKTTWQDAFDHVNITFGHTTEDHFYRRHADFARIRSKRQNRVSIPENTPDNVNTVTFDLNTEVLDKTFGAADILDIIGNFLPLPDLPVNVPIEVGCKRCATTGKLALSQGAFHIDLSKIDLIPDIFQGGDDGKEISSVITGGFVELQAIGVGARLELFARPTSNGMLEVALFQVPIAGFTIPGIGQAGAVFEPRVRFEFQVSGGLEVTAGLDLKVPDGSSLRVELTNLGNSKVVGFQDTSLTPLPVNVNLTDVDIILGLAFKPAIPIGFNFFNQIKAEVTTSLELPRLDAKLSSNVAGNCNKGRNGVSAPPAAAAMSVKNHTARQLPSPPLSLGPIALVQANVSVSCDIALDVSIPILPPPFNAVNVEKNIFKAQLELVKECTAA</sequence>
<protein>
    <submittedName>
        <fullName evidence="3">Uncharacterized protein</fullName>
    </submittedName>
</protein>
<keyword evidence="4" id="KW-1185">Reference proteome</keyword>
<evidence type="ECO:0000259" key="2">
    <source>
        <dbReference type="Pfam" id="PF23865"/>
    </source>
</evidence>
<dbReference type="Pfam" id="PF22974">
    <property type="entry name" value="DUF7029"/>
    <property type="match status" value="1"/>
</dbReference>
<dbReference type="InterPro" id="IPR054293">
    <property type="entry name" value="DUF7029"/>
</dbReference>
<dbReference type="STRING" id="671987.R0IHZ4"/>
<dbReference type="GeneID" id="19405270"/>
<accession>R0IHZ4</accession>
<feature type="domain" description="DUF7029" evidence="1">
    <location>
        <begin position="1"/>
        <end position="70"/>
    </location>
</feature>
<dbReference type="OrthoDB" id="5382170at2759"/>
<feature type="domain" description="DUF7223" evidence="2">
    <location>
        <begin position="148"/>
        <end position="366"/>
    </location>
</feature>
<reference evidence="3 4" key="1">
    <citation type="journal article" date="2012" name="PLoS Pathog.">
        <title>Diverse lifestyles and strategies of plant pathogenesis encoded in the genomes of eighteen Dothideomycetes fungi.</title>
        <authorList>
            <person name="Ohm R.A."/>
            <person name="Feau N."/>
            <person name="Henrissat B."/>
            <person name="Schoch C.L."/>
            <person name="Horwitz B.A."/>
            <person name="Barry K.W."/>
            <person name="Condon B.J."/>
            <person name="Copeland A.C."/>
            <person name="Dhillon B."/>
            <person name="Glaser F."/>
            <person name="Hesse C.N."/>
            <person name="Kosti I."/>
            <person name="LaButti K."/>
            <person name="Lindquist E.A."/>
            <person name="Lucas S."/>
            <person name="Salamov A.A."/>
            <person name="Bradshaw R.E."/>
            <person name="Ciuffetti L."/>
            <person name="Hamelin R.C."/>
            <person name="Kema G.H.J."/>
            <person name="Lawrence C."/>
            <person name="Scott J.A."/>
            <person name="Spatafora J.W."/>
            <person name="Turgeon B.G."/>
            <person name="de Wit P.J.G.M."/>
            <person name="Zhong S."/>
            <person name="Goodwin S.B."/>
            <person name="Grigoriev I.V."/>
        </authorList>
    </citation>
    <scope>NUCLEOTIDE SEQUENCE [LARGE SCALE GENOMIC DNA]</scope>
    <source>
        <strain evidence="4">28A</strain>
    </source>
</reference>
<dbReference type="InterPro" id="IPR055647">
    <property type="entry name" value="DUF7223"/>
</dbReference>
<evidence type="ECO:0000313" key="4">
    <source>
        <dbReference type="Proteomes" id="UP000016935"/>
    </source>
</evidence>
<feature type="non-terminal residue" evidence="3">
    <location>
        <position position="443"/>
    </location>
</feature>
<dbReference type="EMBL" id="KB908703">
    <property type="protein sequence ID" value="EOA84581.1"/>
    <property type="molecule type" value="Genomic_DNA"/>
</dbReference>
<dbReference type="RefSeq" id="XP_008027111.1">
    <property type="nucleotide sequence ID" value="XM_008028920.1"/>
</dbReference>
<evidence type="ECO:0000313" key="3">
    <source>
        <dbReference type="EMBL" id="EOA84581.1"/>
    </source>
</evidence>
<dbReference type="HOGENOM" id="CLU_015897_0_0_1"/>
<name>R0IHZ4_EXST2</name>
<dbReference type="Proteomes" id="UP000016935">
    <property type="component" value="Unassembled WGS sequence"/>
</dbReference>
<dbReference type="AlphaFoldDB" id="R0IHZ4"/>